<dbReference type="OrthoDB" id="9795032at2"/>
<evidence type="ECO:0000256" key="6">
    <source>
        <dbReference type="ARBA" id="ARBA00022842"/>
    </source>
</evidence>
<evidence type="ECO:0000256" key="1">
    <source>
        <dbReference type="ARBA" id="ARBA00001917"/>
    </source>
</evidence>
<comment type="subunit">
    <text evidence="10 11">Homooctamer. Dimer of tetramers.</text>
</comment>
<dbReference type="GO" id="GO:0010181">
    <property type="term" value="F:FMN binding"/>
    <property type="evidence" value="ECO:0007669"/>
    <property type="project" value="UniProtKB-UniRule"/>
</dbReference>
<dbReference type="InterPro" id="IPR013785">
    <property type="entry name" value="Aldolase_TIM"/>
</dbReference>
<dbReference type="EMBL" id="RAPK01000009">
    <property type="protein sequence ID" value="RKD72869.1"/>
    <property type="molecule type" value="Genomic_DNA"/>
</dbReference>
<comment type="caution">
    <text evidence="13">The sequence shown here is derived from an EMBL/GenBank/DDBJ whole genome shotgun (WGS) entry which is preliminary data.</text>
</comment>
<keyword evidence="9 11" id="KW-0413">Isomerase</keyword>
<comment type="catalytic activity">
    <reaction evidence="11">
        <text>isopentenyl diphosphate = dimethylallyl diphosphate</text>
        <dbReference type="Rhea" id="RHEA:23284"/>
        <dbReference type="ChEBI" id="CHEBI:57623"/>
        <dbReference type="ChEBI" id="CHEBI:128769"/>
        <dbReference type="EC" id="5.3.3.2"/>
    </reaction>
</comment>
<dbReference type="NCBIfam" id="TIGR02151">
    <property type="entry name" value="IPP_isom_2"/>
    <property type="match status" value="1"/>
</dbReference>
<evidence type="ECO:0000256" key="11">
    <source>
        <dbReference type="HAMAP-Rule" id="MF_00354"/>
    </source>
</evidence>
<feature type="binding site" evidence="11">
    <location>
        <position position="122"/>
    </location>
    <ligand>
        <name>FMN</name>
        <dbReference type="ChEBI" id="CHEBI:58210"/>
    </ligand>
</feature>
<evidence type="ECO:0000256" key="4">
    <source>
        <dbReference type="ARBA" id="ARBA00022643"/>
    </source>
</evidence>
<evidence type="ECO:0000256" key="10">
    <source>
        <dbReference type="ARBA" id="ARBA00025810"/>
    </source>
</evidence>
<evidence type="ECO:0000313" key="14">
    <source>
        <dbReference type="Proteomes" id="UP000285120"/>
    </source>
</evidence>
<dbReference type="RefSeq" id="WP_120193265.1">
    <property type="nucleotide sequence ID" value="NZ_RAPK01000009.1"/>
</dbReference>
<dbReference type="PANTHER" id="PTHR43665:SF1">
    <property type="entry name" value="ISOPENTENYL-DIPHOSPHATE DELTA-ISOMERASE"/>
    <property type="match status" value="1"/>
</dbReference>
<comment type="caution">
    <text evidence="11">Lacks conserved residue(s) required for the propagation of feature annotation.</text>
</comment>
<dbReference type="CDD" id="cd02811">
    <property type="entry name" value="IDI-2_FMN"/>
    <property type="match status" value="1"/>
</dbReference>
<dbReference type="GO" id="GO:0008299">
    <property type="term" value="P:isoprenoid biosynthetic process"/>
    <property type="evidence" value="ECO:0007669"/>
    <property type="project" value="UniProtKB-UniRule"/>
</dbReference>
<reference evidence="13 14" key="1">
    <citation type="submission" date="2018-09" db="EMBL/GenBank/DDBJ databases">
        <title>Genomic Encyclopedia of Archaeal and Bacterial Type Strains, Phase II (KMG-II): from individual species to whole genera.</title>
        <authorList>
            <person name="Goeker M."/>
        </authorList>
    </citation>
    <scope>NUCLEOTIDE SEQUENCE [LARGE SCALE GENOMIC DNA]</scope>
    <source>
        <strain evidence="13 14">DSM 17008</strain>
    </source>
</reference>
<dbReference type="SUPFAM" id="SSF51395">
    <property type="entry name" value="FMN-linked oxidoreductases"/>
    <property type="match status" value="1"/>
</dbReference>
<dbReference type="HAMAP" id="MF_00354">
    <property type="entry name" value="Idi_2"/>
    <property type="match status" value="1"/>
</dbReference>
<feature type="binding site" evidence="11">
    <location>
        <position position="152"/>
    </location>
    <ligand>
        <name>substrate</name>
    </ligand>
</feature>
<feature type="binding site" evidence="11">
    <location>
        <position position="153"/>
    </location>
    <ligand>
        <name>Mg(2+)</name>
        <dbReference type="ChEBI" id="CHEBI:18420"/>
    </ligand>
</feature>
<name>A0A419V2X1_9BACL</name>
<dbReference type="PIRSF" id="PIRSF003314">
    <property type="entry name" value="IPP_isomerase"/>
    <property type="match status" value="1"/>
</dbReference>
<dbReference type="GO" id="GO:0070402">
    <property type="term" value="F:NADPH binding"/>
    <property type="evidence" value="ECO:0007669"/>
    <property type="project" value="UniProtKB-UniRule"/>
</dbReference>
<feature type="binding site" evidence="11">
    <location>
        <position position="184"/>
    </location>
    <ligand>
        <name>FMN</name>
        <dbReference type="ChEBI" id="CHEBI:58210"/>
    </ligand>
</feature>
<dbReference type="PANTHER" id="PTHR43665">
    <property type="entry name" value="ISOPENTENYL-DIPHOSPHATE DELTA-ISOMERASE"/>
    <property type="match status" value="1"/>
</dbReference>
<dbReference type="GO" id="GO:0016491">
    <property type="term" value="F:oxidoreductase activity"/>
    <property type="evidence" value="ECO:0007669"/>
    <property type="project" value="InterPro"/>
</dbReference>
<evidence type="ECO:0000259" key="12">
    <source>
        <dbReference type="Pfam" id="PF01070"/>
    </source>
</evidence>
<feature type="binding site" evidence="11">
    <location>
        <position position="214"/>
    </location>
    <ligand>
        <name>FMN</name>
        <dbReference type="ChEBI" id="CHEBI:58210"/>
    </ligand>
</feature>
<feature type="binding site" evidence="11">
    <location>
        <begin position="6"/>
        <end position="7"/>
    </location>
    <ligand>
        <name>substrate</name>
    </ligand>
</feature>
<dbReference type="GO" id="GO:0004452">
    <property type="term" value="F:isopentenyl-diphosphate delta-isomerase activity"/>
    <property type="evidence" value="ECO:0007669"/>
    <property type="project" value="UniProtKB-UniRule"/>
</dbReference>
<evidence type="ECO:0000313" key="13">
    <source>
        <dbReference type="EMBL" id="RKD72869.1"/>
    </source>
</evidence>
<feature type="binding site" evidence="11">
    <location>
        <begin position="62"/>
        <end position="64"/>
    </location>
    <ligand>
        <name>FMN</name>
        <dbReference type="ChEBI" id="CHEBI:58210"/>
    </ligand>
</feature>
<comment type="subcellular location">
    <subcellularLocation>
        <location evidence="11">Cytoplasm</location>
    </subcellularLocation>
</comment>
<evidence type="ECO:0000256" key="2">
    <source>
        <dbReference type="ARBA" id="ARBA00022490"/>
    </source>
</evidence>
<dbReference type="Proteomes" id="UP000285120">
    <property type="component" value="Unassembled WGS sequence"/>
</dbReference>
<evidence type="ECO:0000256" key="8">
    <source>
        <dbReference type="ARBA" id="ARBA00023229"/>
    </source>
</evidence>
<keyword evidence="4 11" id="KW-0288">FMN</keyword>
<sequence>MSRAQRKQDHITHALATGFAGASSYDDLRFVHNSLPGSSVDNISYTTNVGGLSLSSPIIINAMTGGGGETTESINQMLAQSAKATNTAMAVGSQMSAIKDPAEAASYQIVRRENPEGVIFANLGSEATPQQAVQAVDMIEADALQIHLNVIQELVMPEGDRNFAGALDRIKAVRQSLDIPIIVKEVGFGMSAEAFQTLEEAGITVIDTGGSGGTNFSAVENSRREAKWSFFDQWGISSAAAVAESSFVHKKADIIGSGGIRHALDAAKAIALGASAVGIAGKVLEAVHENGSEGGAAYLNAVLEQLTFIMAAVGAEDVSALQRAPLVLSGETAHWLKERGFDTKSYAARVK</sequence>
<evidence type="ECO:0000256" key="9">
    <source>
        <dbReference type="ARBA" id="ARBA00023235"/>
    </source>
</evidence>
<dbReference type="GO" id="GO:0000287">
    <property type="term" value="F:magnesium ion binding"/>
    <property type="evidence" value="ECO:0007669"/>
    <property type="project" value="UniProtKB-UniRule"/>
</dbReference>
<keyword evidence="7 11" id="KW-0521">NADP</keyword>
<evidence type="ECO:0000256" key="7">
    <source>
        <dbReference type="ARBA" id="ARBA00022857"/>
    </source>
</evidence>
<comment type="similarity">
    <text evidence="11">Belongs to the IPP isomerase type 2 family.</text>
</comment>
<proteinExistence type="inferred from homology"/>
<keyword evidence="6 11" id="KW-0460">Magnesium</keyword>
<keyword evidence="2 11" id="KW-0963">Cytoplasm</keyword>
<feature type="binding site" evidence="11">
    <location>
        <position position="93"/>
    </location>
    <ligand>
        <name>FMN</name>
        <dbReference type="ChEBI" id="CHEBI:58210"/>
    </ligand>
</feature>
<comment type="cofactor">
    <cofactor evidence="11">
        <name>Mg(2+)</name>
        <dbReference type="ChEBI" id="CHEBI:18420"/>
    </cofactor>
</comment>
<comment type="cofactor">
    <cofactor evidence="11">
        <name>NADPH</name>
        <dbReference type="ChEBI" id="CHEBI:57783"/>
    </cofactor>
</comment>
<evidence type="ECO:0000256" key="3">
    <source>
        <dbReference type="ARBA" id="ARBA00022630"/>
    </source>
</evidence>
<accession>A0A419V2X1</accession>
<dbReference type="Gene3D" id="3.20.20.70">
    <property type="entry name" value="Aldolase class I"/>
    <property type="match status" value="1"/>
</dbReference>
<gene>
    <name evidence="11" type="primary">fni</name>
    <name evidence="13" type="ORF">ATL39_2065</name>
</gene>
<comment type="function">
    <text evidence="11">Involved in the biosynthesis of isoprenoids. Catalyzes the 1,3-allylic rearrangement of the homoallylic substrate isopentenyl (IPP) to its allylic isomer, dimethylallyl diphosphate (DMAPP).</text>
</comment>
<dbReference type="InterPro" id="IPR011179">
    <property type="entry name" value="IPdP_isomerase"/>
</dbReference>
<dbReference type="EC" id="5.3.3.2" evidence="11"/>
<feature type="binding site" evidence="11">
    <location>
        <begin position="259"/>
        <end position="261"/>
    </location>
    <ligand>
        <name>FMN</name>
        <dbReference type="ChEBI" id="CHEBI:58210"/>
    </ligand>
</feature>
<dbReference type="GO" id="GO:0005737">
    <property type="term" value="C:cytoplasm"/>
    <property type="evidence" value="ECO:0007669"/>
    <property type="project" value="UniProtKB-SubCell"/>
</dbReference>
<comment type="cofactor">
    <cofactor evidence="1 11">
        <name>FMN</name>
        <dbReference type="ChEBI" id="CHEBI:58210"/>
    </cofactor>
</comment>
<keyword evidence="5 11" id="KW-0479">Metal-binding</keyword>
<keyword evidence="3 11" id="KW-0285">Flavoprotein</keyword>
<evidence type="ECO:0000256" key="5">
    <source>
        <dbReference type="ARBA" id="ARBA00022723"/>
    </source>
</evidence>
<dbReference type="AlphaFoldDB" id="A0A419V2X1"/>
<feature type="binding site" evidence="11">
    <location>
        <begin position="280"/>
        <end position="281"/>
    </location>
    <ligand>
        <name>FMN</name>
        <dbReference type="ChEBI" id="CHEBI:58210"/>
    </ligand>
</feature>
<organism evidence="13 14">
    <name type="scientific">Sinobaca qinghaiensis</name>
    <dbReference type="NCBI Taxonomy" id="342944"/>
    <lineage>
        <taxon>Bacteria</taxon>
        <taxon>Bacillati</taxon>
        <taxon>Bacillota</taxon>
        <taxon>Bacilli</taxon>
        <taxon>Bacillales</taxon>
        <taxon>Sporolactobacillaceae</taxon>
        <taxon>Sinobaca</taxon>
    </lineage>
</organism>
<dbReference type="InterPro" id="IPR000262">
    <property type="entry name" value="FMN-dep_DH"/>
</dbReference>
<keyword evidence="14" id="KW-1185">Reference proteome</keyword>
<dbReference type="Pfam" id="PF01070">
    <property type="entry name" value="FMN_dh"/>
    <property type="match status" value="1"/>
</dbReference>
<keyword evidence="8 11" id="KW-0414">Isoprene biosynthesis</keyword>
<protein>
    <recommendedName>
        <fullName evidence="11">Isopentenyl-diphosphate delta-isomerase</fullName>
        <shortName evidence="11">IPP isomerase</shortName>
        <ecNumber evidence="11">5.3.3.2</ecNumber>
    </recommendedName>
    <alternativeName>
        <fullName evidence="11">Isopentenyl diphosphate:dimethylallyl diphosphate isomerase</fullName>
    </alternativeName>
    <alternativeName>
        <fullName evidence="11">Isopentenyl pyrophosphate isomerase</fullName>
    </alternativeName>
    <alternativeName>
        <fullName evidence="11">Type 2 isopentenyl diphosphate isomerase</fullName>
        <shortName evidence="11">IDI-2</shortName>
    </alternativeName>
</protein>
<feature type="domain" description="FMN-dependent dehydrogenase" evidence="12">
    <location>
        <begin position="166"/>
        <end position="324"/>
    </location>
</feature>